<keyword evidence="4" id="KW-1185">Reference proteome</keyword>
<dbReference type="PANTHER" id="PTHR24123">
    <property type="entry name" value="ANKYRIN REPEAT-CONTAINING"/>
    <property type="match status" value="1"/>
</dbReference>
<proteinExistence type="predicted"/>
<reference evidence="3" key="1">
    <citation type="journal article" date="2020" name="Stud. Mycol.">
        <title>101 Dothideomycetes genomes: a test case for predicting lifestyles and emergence of pathogens.</title>
        <authorList>
            <person name="Haridas S."/>
            <person name="Albert R."/>
            <person name="Binder M."/>
            <person name="Bloem J."/>
            <person name="Labutti K."/>
            <person name="Salamov A."/>
            <person name="Andreopoulos B."/>
            <person name="Baker S."/>
            <person name="Barry K."/>
            <person name="Bills G."/>
            <person name="Bluhm B."/>
            <person name="Cannon C."/>
            <person name="Castanera R."/>
            <person name="Culley D."/>
            <person name="Daum C."/>
            <person name="Ezra D."/>
            <person name="Gonzalez J."/>
            <person name="Henrissat B."/>
            <person name="Kuo A."/>
            <person name="Liang C."/>
            <person name="Lipzen A."/>
            <person name="Lutzoni F."/>
            <person name="Magnuson J."/>
            <person name="Mondo S."/>
            <person name="Nolan M."/>
            <person name="Ohm R."/>
            <person name="Pangilinan J."/>
            <person name="Park H.-J."/>
            <person name="Ramirez L."/>
            <person name="Alfaro M."/>
            <person name="Sun H."/>
            <person name="Tritt A."/>
            <person name="Yoshinaga Y."/>
            <person name="Zwiers L.-H."/>
            <person name="Turgeon B."/>
            <person name="Goodwin S."/>
            <person name="Spatafora J."/>
            <person name="Crous P."/>
            <person name="Grigoriev I."/>
        </authorList>
    </citation>
    <scope>NUCLEOTIDE SEQUENCE</scope>
    <source>
        <strain evidence="3">CBS 123094</strain>
    </source>
</reference>
<gene>
    <name evidence="3" type="ORF">P154DRAFT_581858</name>
</gene>
<dbReference type="PANTHER" id="PTHR24123:SF33">
    <property type="entry name" value="PROTEIN HOS4"/>
    <property type="match status" value="1"/>
</dbReference>
<dbReference type="Proteomes" id="UP000799779">
    <property type="component" value="Unassembled WGS sequence"/>
</dbReference>
<dbReference type="InterPro" id="IPR051165">
    <property type="entry name" value="Multifunctional_ANK_Repeat"/>
</dbReference>
<dbReference type="Pfam" id="PF12796">
    <property type="entry name" value="Ank_2"/>
    <property type="match status" value="1"/>
</dbReference>
<dbReference type="SMART" id="SM00248">
    <property type="entry name" value="ANK"/>
    <property type="match status" value="5"/>
</dbReference>
<dbReference type="EMBL" id="ML977662">
    <property type="protein sequence ID" value="KAF1994382.1"/>
    <property type="molecule type" value="Genomic_DNA"/>
</dbReference>
<evidence type="ECO:0000256" key="2">
    <source>
        <dbReference type="ARBA" id="ARBA00023043"/>
    </source>
</evidence>
<dbReference type="OrthoDB" id="4772757at2759"/>
<dbReference type="InterPro" id="IPR002110">
    <property type="entry name" value="Ankyrin_rpt"/>
</dbReference>
<dbReference type="AlphaFoldDB" id="A0A6A5VXA8"/>
<name>A0A6A5VXA8_9PLEO</name>
<sequence>MAISLLDLPLELFQDILRHAINSRSRETKRIMRLRLVCSESGPKCQALVSDRNNIEAFSKEVVECLIVFKLLDGHHRLHTPVFPDCRAPFLPSYIEHHVWTEPDNGLALLVILRKLAEHFSDINAPEGDPHHVRAIVKRLSAFVAEKGELRTIFKKGKRPLCPTDSENKIHLFAAAVILEDFTLVKELLAKGHNFCQRSILFGSVTRLPMLYNDLEMLKPYMCDENNRIRRGYYASLIVGAARIGNVCAFKFFLEFHAQEKPWLFQLEDMRGWKRDVWWGTINTRKWEIWEHITELTDKYPSVSFYTPISATRALESCARFGEIEMAQYLLNIGADVNGRGCTDPSVERRPIVRACERGHLKMVRLLLDHGAKATGTIAVAAYGGYMEIVRMLLDHGVDPDESYIAKGAYHPPEDEVGRPYPPALVSALKLEHTALFEFLLERGATLTPEIGTHCNTVLVLIRDISGRLSRESATGLVNREEVDAHVKALCTLAMQENNFWDVLGPNENKSNQIFNEDKLSAHDFAAAIRFSMISVVKKHLIQKNGQYIRSSLFGHPDALAAKHCDLEMIELFVTHGSHGVQLHRLWAFSSVAEAGQVDMSNPKGKTHLLDDRAFKTSSVEIWKFYSGLTKDIPCNPWKKHDQLSRLLSLVSSLGWVDMVCHLISEGAPIDGQDEVRGGHFLFSPHPGIVRILMQNNANVEGLPRAEAYRGYSHILKTLTVDHGTNTVGTVAAAAMGGYIDIVRMLVGFAADVNETAGVDEYIFMGPHALVSAVKLEQTALFKLLVESGGKGLDGAVSKKCMKVAKQDGLTSGAPGCLSRYYKFRGRTKC</sequence>
<dbReference type="Gene3D" id="1.25.40.20">
    <property type="entry name" value="Ankyrin repeat-containing domain"/>
    <property type="match status" value="2"/>
</dbReference>
<evidence type="ECO:0000313" key="3">
    <source>
        <dbReference type="EMBL" id="KAF1994382.1"/>
    </source>
</evidence>
<evidence type="ECO:0000256" key="1">
    <source>
        <dbReference type="ARBA" id="ARBA00022737"/>
    </source>
</evidence>
<organism evidence="3 4">
    <name type="scientific">Amniculicola lignicola CBS 123094</name>
    <dbReference type="NCBI Taxonomy" id="1392246"/>
    <lineage>
        <taxon>Eukaryota</taxon>
        <taxon>Fungi</taxon>
        <taxon>Dikarya</taxon>
        <taxon>Ascomycota</taxon>
        <taxon>Pezizomycotina</taxon>
        <taxon>Dothideomycetes</taxon>
        <taxon>Pleosporomycetidae</taxon>
        <taxon>Pleosporales</taxon>
        <taxon>Amniculicolaceae</taxon>
        <taxon>Amniculicola</taxon>
    </lineage>
</organism>
<evidence type="ECO:0000313" key="4">
    <source>
        <dbReference type="Proteomes" id="UP000799779"/>
    </source>
</evidence>
<accession>A0A6A5VXA8</accession>
<dbReference type="SUPFAM" id="SSF48403">
    <property type="entry name" value="Ankyrin repeat"/>
    <property type="match status" value="1"/>
</dbReference>
<dbReference type="InterPro" id="IPR036770">
    <property type="entry name" value="Ankyrin_rpt-contain_sf"/>
</dbReference>
<keyword evidence="1" id="KW-0677">Repeat</keyword>
<keyword evidence="2" id="KW-0040">ANK repeat</keyword>
<protein>
    <submittedName>
        <fullName evidence="3">Uncharacterized protein</fullName>
    </submittedName>
</protein>